<evidence type="ECO:0000313" key="1">
    <source>
        <dbReference type="EMBL" id="KAE8715888.1"/>
    </source>
</evidence>
<dbReference type="PANTHER" id="PTHR14659:SF1">
    <property type="entry name" value="ALPHA- AND GAMMA-ADAPTIN-BINDING PROTEIN P34"/>
    <property type="match status" value="1"/>
</dbReference>
<dbReference type="PANTHER" id="PTHR14659">
    <property type="entry name" value="ALPHA- AND GAMMA-ADAPTIN-BINDING PROTEIN P34"/>
    <property type="match status" value="1"/>
</dbReference>
<dbReference type="InterPro" id="IPR019341">
    <property type="entry name" value="Alpha/Gamma-adaptin-bd_p34"/>
</dbReference>
<dbReference type="AlphaFoldDB" id="A0A6A3BKC7"/>
<protein>
    <submittedName>
        <fullName evidence="1">Trigalactosyldiacylglycerol 1 isoform 2</fullName>
    </submittedName>
</protein>
<dbReference type="Proteomes" id="UP000436088">
    <property type="component" value="Unassembled WGS sequence"/>
</dbReference>
<keyword evidence="2" id="KW-1185">Reference proteome</keyword>
<evidence type="ECO:0000313" key="2">
    <source>
        <dbReference type="Proteomes" id="UP000436088"/>
    </source>
</evidence>
<accession>A0A6A3BKC7</accession>
<name>A0A6A3BKC7_HIBSY</name>
<dbReference type="Pfam" id="PF10199">
    <property type="entry name" value="Adaptin_binding"/>
    <property type="match status" value="1"/>
</dbReference>
<reference evidence="1" key="1">
    <citation type="submission" date="2019-09" db="EMBL/GenBank/DDBJ databases">
        <title>Draft genome information of white flower Hibiscus syriacus.</title>
        <authorList>
            <person name="Kim Y.-M."/>
        </authorList>
    </citation>
    <scope>NUCLEOTIDE SEQUENCE [LARGE SCALE GENOMIC DNA]</scope>
    <source>
        <strain evidence="1">YM2019G1</strain>
    </source>
</reference>
<comment type="caution">
    <text evidence="1">The sequence shown here is derived from an EMBL/GenBank/DDBJ whole genome shotgun (WGS) entry which is preliminary data.</text>
</comment>
<gene>
    <name evidence="1" type="ORF">F3Y22_tig00110159pilonHSYRG00098</name>
</gene>
<dbReference type="EMBL" id="VEPZ02000856">
    <property type="protein sequence ID" value="KAE8715888.1"/>
    <property type="molecule type" value="Genomic_DNA"/>
</dbReference>
<organism evidence="1 2">
    <name type="scientific">Hibiscus syriacus</name>
    <name type="common">Rose of Sharon</name>
    <dbReference type="NCBI Taxonomy" id="106335"/>
    <lineage>
        <taxon>Eukaryota</taxon>
        <taxon>Viridiplantae</taxon>
        <taxon>Streptophyta</taxon>
        <taxon>Embryophyta</taxon>
        <taxon>Tracheophyta</taxon>
        <taxon>Spermatophyta</taxon>
        <taxon>Magnoliopsida</taxon>
        <taxon>eudicotyledons</taxon>
        <taxon>Gunneridae</taxon>
        <taxon>Pentapetalae</taxon>
        <taxon>rosids</taxon>
        <taxon>malvids</taxon>
        <taxon>Malvales</taxon>
        <taxon>Malvaceae</taxon>
        <taxon>Malvoideae</taxon>
        <taxon>Hibiscus</taxon>
    </lineage>
</organism>
<sequence>MLNTQNTYSNLPILLILHPTSHYGISEDEGSSLLGDEDPSLNIRRKCLEWCIDHNIEFIEACASNADLDKCLSVDGDLQGVERLFGALSAYMWPGMVLKSDSSEEEPDYQFDYEVLSAGSAEPGDDVFEEWGNITGCKKEEPHDSPTVSASGEKIDRMEPNRASATELDDCSHYAFEDLEQLMSGIGSIHSNLRLKPDFQRREMAAKLPFKMAAMFGGGSDDEEEI</sequence>
<proteinExistence type="predicted"/>